<organism evidence="2 3">
    <name type="scientific">Streptomyces sodiiphilus</name>
    <dbReference type="NCBI Taxonomy" id="226217"/>
    <lineage>
        <taxon>Bacteria</taxon>
        <taxon>Bacillati</taxon>
        <taxon>Actinomycetota</taxon>
        <taxon>Actinomycetes</taxon>
        <taxon>Kitasatosporales</taxon>
        <taxon>Streptomycetaceae</taxon>
        <taxon>Streptomyces</taxon>
    </lineage>
</organism>
<keyword evidence="1" id="KW-0472">Membrane</keyword>
<sequence length="81" mass="8776">MAVFEIAFFSALASVAGLTAMDYRNSLDRFGRTIAFMALTSPEKVDRTIARVMAGGAMIIFTVWALLAVVRLIFPGAMSID</sequence>
<accession>A0ABP5B7H1</accession>
<reference evidence="3" key="1">
    <citation type="journal article" date="2019" name="Int. J. Syst. Evol. Microbiol.">
        <title>The Global Catalogue of Microorganisms (GCM) 10K type strain sequencing project: providing services to taxonomists for standard genome sequencing and annotation.</title>
        <authorList>
            <consortium name="The Broad Institute Genomics Platform"/>
            <consortium name="The Broad Institute Genome Sequencing Center for Infectious Disease"/>
            <person name="Wu L."/>
            <person name="Ma J."/>
        </authorList>
    </citation>
    <scope>NUCLEOTIDE SEQUENCE [LARGE SCALE GENOMIC DNA]</scope>
    <source>
        <strain evidence="3">JCM 13581</strain>
    </source>
</reference>
<protein>
    <submittedName>
        <fullName evidence="2">Uncharacterized protein</fullName>
    </submittedName>
</protein>
<keyword evidence="3" id="KW-1185">Reference proteome</keyword>
<evidence type="ECO:0000313" key="3">
    <source>
        <dbReference type="Proteomes" id="UP001501303"/>
    </source>
</evidence>
<feature type="transmembrane region" description="Helical" evidence="1">
    <location>
        <begin position="52"/>
        <end position="74"/>
    </location>
</feature>
<dbReference type="RefSeq" id="WP_344266666.1">
    <property type="nucleotide sequence ID" value="NZ_BAAAMJ010000084.1"/>
</dbReference>
<keyword evidence="1" id="KW-1133">Transmembrane helix</keyword>
<evidence type="ECO:0000313" key="2">
    <source>
        <dbReference type="EMBL" id="GAA1935308.1"/>
    </source>
</evidence>
<feature type="transmembrane region" description="Helical" evidence="1">
    <location>
        <begin position="6"/>
        <end position="23"/>
    </location>
</feature>
<comment type="caution">
    <text evidence="2">The sequence shown here is derived from an EMBL/GenBank/DDBJ whole genome shotgun (WGS) entry which is preliminary data.</text>
</comment>
<dbReference type="EMBL" id="BAAAMJ010000084">
    <property type="protein sequence ID" value="GAA1935308.1"/>
    <property type="molecule type" value="Genomic_DNA"/>
</dbReference>
<proteinExistence type="predicted"/>
<dbReference type="Proteomes" id="UP001501303">
    <property type="component" value="Unassembled WGS sequence"/>
</dbReference>
<keyword evidence="1" id="KW-0812">Transmembrane</keyword>
<gene>
    <name evidence="2" type="ORF">GCM10009716_47920</name>
</gene>
<name>A0ABP5B7H1_9ACTN</name>
<evidence type="ECO:0000256" key="1">
    <source>
        <dbReference type="SAM" id="Phobius"/>
    </source>
</evidence>